<evidence type="ECO:0000313" key="4">
    <source>
        <dbReference type="Proteomes" id="UP001249851"/>
    </source>
</evidence>
<dbReference type="Proteomes" id="UP001249851">
    <property type="component" value="Unassembled WGS sequence"/>
</dbReference>
<feature type="domain" description="Bag6 BAG-similar" evidence="2">
    <location>
        <begin position="73"/>
        <end position="123"/>
    </location>
</feature>
<dbReference type="EMBL" id="JARQWQ010000018">
    <property type="protein sequence ID" value="KAK2565821.1"/>
    <property type="molecule type" value="Genomic_DNA"/>
</dbReference>
<sequence>MDENTREIFVQLLLRNIRQMYYSRAYCYPRLERFMVHAPPPPPPSEEQPPSKETVNAPPEAGAIVDQSSTETSISDALMQAVTASGVTPLTSMEDLSKAARDNKTLQGAYRNEVKKEVKTRLKNDKDYRGERFPNTRDYFDQDTP</sequence>
<feature type="compositionally biased region" description="Pro residues" evidence="1">
    <location>
        <begin position="38"/>
        <end position="47"/>
    </location>
</feature>
<feature type="region of interest" description="Disordered" evidence="1">
    <location>
        <begin position="123"/>
        <end position="145"/>
    </location>
</feature>
<dbReference type="AlphaFoldDB" id="A0AAD9QRJ6"/>
<dbReference type="Pfam" id="PF20960">
    <property type="entry name" value="Bag6_BAGS"/>
    <property type="match status" value="1"/>
</dbReference>
<name>A0AAD9QRJ6_ACRCE</name>
<organism evidence="3 4">
    <name type="scientific">Acropora cervicornis</name>
    <name type="common">Staghorn coral</name>
    <dbReference type="NCBI Taxonomy" id="6130"/>
    <lineage>
        <taxon>Eukaryota</taxon>
        <taxon>Metazoa</taxon>
        <taxon>Cnidaria</taxon>
        <taxon>Anthozoa</taxon>
        <taxon>Hexacorallia</taxon>
        <taxon>Scleractinia</taxon>
        <taxon>Astrocoeniina</taxon>
        <taxon>Acroporidae</taxon>
        <taxon>Acropora</taxon>
    </lineage>
</organism>
<evidence type="ECO:0000259" key="2">
    <source>
        <dbReference type="Pfam" id="PF20960"/>
    </source>
</evidence>
<evidence type="ECO:0000313" key="3">
    <source>
        <dbReference type="EMBL" id="KAK2565821.1"/>
    </source>
</evidence>
<feature type="region of interest" description="Disordered" evidence="1">
    <location>
        <begin position="37"/>
        <end position="72"/>
    </location>
</feature>
<protein>
    <submittedName>
        <fullName evidence="3">Large proline-rich protein BAG6</fullName>
    </submittedName>
</protein>
<proteinExistence type="predicted"/>
<gene>
    <name evidence="3" type="ORF">P5673_010101</name>
</gene>
<keyword evidence="4" id="KW-1185">Reference proteome</keyword>
<accession>A0AAD9QRJ6</accession>
<evidence type="ECO:0000256" key="1">
    <source>
        <dbReference type="SAM" id="MobiDB-lite"/>
    </source>
</evidence>
<comment type="caution">
    <text evidence="3">The sequence shown here is derived from an EMBL/GenBank/DDBJ whole genome shotgun (WGS) entry which is preliminary data.</text>
</comment>
<reference evidence="3" key="2">
    <citation type="journal article" date="2023" name="Science">
        <title>Genomic signatures of disease resistance in endangered staghorn corals.</title>
        <authorList>
            <person name="Vollmer S.V."/>
            <person name="Selwyn J.D."/>
            <person name="Despard B.A."/>
            <person name="Roesel C.L."/>
        </authorList>
    </citation>
    <scope>NUCLEOTIDE SEQUENCE</scope>
    <source>
        <strain evidence="3">K2</strain>
    </source>
</reference>
<reference evidence="3" key="1">
    <citation type="journal article" date="2023" name="G3 (Bethesda)">
        <title>Whole genome assembly and annotation of the endangered Caribbean coral Acropora cervicornis.</title>
        <authorList>
            <person name="Selwyn J.D."/>
            <person name="Vollmer S.V."/>
        </authorList>
    </citation>
    <scope>NUCLEOTIDE SEQUENCE</scope>
    <source>
        <strain evidence="3">K2</strain>
    </source>
</reference>
<dbReference type="InterPro" id="IPR048926">
    <property type="entry name" value="Bag6_BAGS"/>
</dbReference>